<accession>A0A8X6V906</accession>
<dbReference type="Proteomes" id="UP000887159">
    <property type="component" value="Unassembled WGS sequence"/>
</dbReference>
<evidence type="ECO:0000313" key="3">
    <source>
        <dbReference type="Proteomes" id="UP000887159"/>
    </source>
</evidence>
<gene>
    <name evidence="2" type="ORF">TNCV_1942371</name>
</gene>
<evidence type="ECO:0000256" key="1">
    <source>
        <dbReference type="SAM" id="MobiDB-lite"/>
    </source>
</evidence>
<dbReference type="EMBL" id="BMAU01021289">
    <property type="protein sequence ID" value="GFY09427.1"/>
    <property type="molecule type" value="Genomic_DNA"/>
</dbReference>
<sequence length="125" mass="13721">MANGDFLDISTFLMGSIKKSDIGSNLIDVKFGWVKQGLYRHSSIGSINMRTELHPGVPPPTTESTREAVYRSSGKKPGTRLPKYTQNIMIQHQGEDQRVNPTPLSAALTLQQCLFGDSKKGTIAD</sequence>
<keyword evidence="3" id="KW-1185">Reference proteome</keyword>
<protein>
    <submittedName>
        <fullName evidence="2">Uncharacterized protein</fullName>
    </submittedName>
</protein>
<proteinExistence type="predicted"/>
<comment type="caution">
    <text evidence="2">The sequence shown here is derived from an EMBL/GenBank/DDBJ whole genome shotgun (WGS) entry which is preliminary data.</text>
</comment>
<name>A0A8X6V906_TRICX</name>
<feature type="region of interest" description="Disordered" evidence="1">
    <location>
        <begin position="50"/>
        <end position="81"/>
    </location>
</feature>
<evidence type="ECO:0000313" key="2">
    <source>
        <dbReference type="EMBL" id="GFY09427.1"/>
    </source>
</evidence>
<reference evidence="2" key="1">
    <citation type="submission" date="2020-08" db="EMBL/GenBank/DDBJ databases">
        <title>Multicomponent nature underlies the extraordinary mechanical properties of spider dragline silk.</title>
        <authorList>
            <person name="Kono N."/>
            <person name="Nakamura H."/>
            <person name="Mori M."/>
            <person name="Yoshida Y."/>
            <person name="Ohtoshi R."/>
            <person name="Malay A.D."/>
            <person name="Moran D.A.P."/>
            <person name="Tomita M."/>
            <person name="Numata K."/>
            <person name="Arakawa K."/>
        </authorList>
    </citation>
    <scope>NUCLEOTIDE SEQUENCE</scope>
</reference>
<dbReference type="AlphaFoldDB" id="A0A8X6V906"/>
<organism evidence="2 3">
    <name type="scientific">Trichonephila clavipes</name>
    <name type="common">Golden silk orbweaver</name>
    <name type="synonym">Nephila clavipes</name>
    <dbReference type="NCBI Taxonomy" id="2585209"/>
    <lineage>
        <taxon>Eukaryota</taxon>
        <taxon>Metazoa</taxon>
        <taxon>Ecdysozoa</taxon>
        <taxon>Arthropoda</taxon>
        <taxon>Chelicerata</taxon>
        <taxon>Arachnida</taxon>
        <taxon>Araneae</taxon>
        <taxon>Araneomorphae</taxon>
        <taxon>Entelegynae</taxon>
        <taxon>Araneoidea</taxon>
        <taxon>Nephilidae</taxon>
        <taxon>Trichonephila</taxon>
    </lineage>
</organism>